<dbReference type="EMBL" id="CAIJCS010000019">
    <property type="protein sequence ID" value="CAC9931686.1"/>
    <property type="molecule type" value="Genomic_DNA"/>
</dbReference>
<gene>
    <name evidence="1" type="ORF">PEPNEM18_01043</name>
</gene>
<evidence type="ECO:0008006" key="3">
    <source>
        <dbReference type="Google" id="ProtNLM"/>
    </source>
</evidence>
<evidence type="ECO:0000313" key="2">
    <source>
        <dbReference type="Proteomes" id="UP000586454"/>
    </source>
</evidence>
<proteinExistence type="predicted"/>
<dbReference type="InterPro" id="IPR021146">
    <property type="entry name" value="Phage_gp6-like_head-tail"/>
</dbReference>
<accession>A0A6V6Y408</accession>
<dbReference type="NCBIfam" id="TIGR01560">
    <property type="entry name" value="put_DNA_pack"/>
    <property type="match status" value="1"/>
</dbReference>
<name>A0A6V6Y408_9FIRM</name>
<sequence length="90" mass="10592">MLDKVKETLRITWDSDDAYLASIIARGEQYLKDLTGTEPDFAQEGLAQNLLLDYCRYEYNQATEYFEDNYHKEILRLQLSEALRGKDHAR</sequence>
<keyword evidence="2" id="KW-1185">Reference proteome</keyword>
<dbReference type="RefSeq" id="WP_180499964.1">
    <property type="nucleotide sequence ID" value="NZ_CAIJCS010000019.1"/>
</dbReference>
<protein>
    <recommendedName>
        <fullName evidence="3">Phage gp6-like head-tail connector protein</fullName>
    </recommendedName>
</protein>
<organism evidence="1 2">
    <name type="scientific">Aedoeadaptatus nemausensis</name>
    <dbReference type="NCBI Taxonomy" id="2582829"/>
    <lineage>
        <taxon>Bacteria</taxon>
        <taxon>Bacillati</taxon>
        <taxon>Bacillota</taxon>
        <taxon>Tissierellia</taxon>
        <taxon>Tissierellales</taxon>
        <taxon>Peptoniphilaceae</taxon>
        <taxon>Aedoeadaptatus</taxon>
    </lineage>
</organism>
<dbReference type="Proteomes" id="UP000586454">
    <property type="component" value="Unassembled WGS sequence"/>
</dbReference>
<reference evidence="1 2" key="1">
    <citation type="submission" date="2020-06" db="EMBL/GenBank/DDBJ databases">
        <authorList>
            <person name="Criscuolo A."/>
        </authorList>
    </citation>
    <scope>NUCLEOTIDE SEQUENCE [LARGE SCALE GENOMIC DNA]</scope>
    <source>
        <strain evidence="1">1804121828</strain>
    </source>
</reference>
<dbReference type="Pfam" id="PF05135">
    <property type="entry name" value="Phage_connect_1"/>
    <property type="match status" value="1"/>
</dbReference>
<dbReference type="AlphaFoldDB" id="A0A6V6Y408"/>
<dbReference type="InterPro" id="IPR006450">
    <property type="entry name" value="Phage_HK97_gp6-like"/>
</dbReference>
<evidence type="ECO:0000313" key="1">
    <source>
        <dbReference type="EMBL" id="CAC9931686.1"/>
    </source>
</evidence>
<comment type="caution">
    <text evidence="1">The sequence shown here is derived from an EMBL/GenBank/DDBJ whole genome shotgun (WGS) entry which is preliminary data.</text>
</comment>